<feature type="compositionally biased region" description="Gly residues" evidence="1">
    <location>
        <begin position="98"/>
        <end position="108"/>
    </location>
</feature>
<evidence type="ECO:0000256" key="2">
    <source>
        <dbReference type="SAM" id="SignalP"/>
    </source>
</evidence>
<feature type="chain" id="PRO_5043495736" evidence="2">
    <location>
        <begin position="20"/>
        <end position="141"/>
    </location>
</feature>
<dbReference type="GeneID" id="90076145"/>
<gene>
    <name evidence="3" type="ORF">DASC09_054950</name>
</gene>
<evidence type="ECO:0000256" key="1">
    <source>
        <dbReference type="SAM" id="MobiDB-lite"/>
    </source>
</evidence>
<evidence type="ECO:0000313" key="3">
    <source>
        <dbReference type="EMBL" id="GMM38156.1"/>
    </source>
</evidence>
<reference evidence="3 4" key="1">
    <citation type="journal article" date="2023" name="Elife">
        <title>Identification of key yeast species and microbe-microbe interactions impacting larval growth of Drosophila in the wild.</title>
        <authorList>
            <person name="Mure A."/>
            <person name="Sugiura Y."/>
            <person name="Maeda R."/>
            <person name="Honda K."/>
            <person name="Sakurai N."/>
            <person name="Takahashi Y."/>
            <person name="Watada M."/>
            <person name="Katoh T."/>
            <person name="Gotoh A."/>
            <person name="Gotoh Y."/>
            <person name="Taniguchi I."/>
            <person name="Nakamura K."/>
            <person name="Hayashi T."/>
            <person name="Katayama T."/>
            <person name="Uemura T."/>
            <person name="Hattori Y."/>
        </authorList>
    </citation>
    <scope>NUCLEOTIDE SEQUENCE [LARGE SCALE GENOMIC DNA]</scope>
    <source>
        <strain evidence="3 4">SC-9</strain>
    </source>
</reference>
<organism evidence="3 4">
    <name type="scientific">Saccharomycopsis crataegensis</name>
    <dbReference type="NCBI Taxonomy" id="43959"/>
    <lineage>
        <taxon>Eukaryota</taxon>
        <taxon>Fungi</taxon>
        <taxon>Dikarya</taxon>
        <taxon>Ascomycota</taxon>
        <taxon>Saccharomycotina</taxon>
        <taxon>Saccharomycetes</taxon>
        <taxon>Saccharomycopsidaceae</taxon>
        <taxon>Saccharomycopsis</taxon>
    </lineage>
</organism>
<dbReference type="Proteomes" id="UP001360560">
    <property type="component" value="Unassembled WGS sequence"/>
</dbReference>
<feature type="compositionally biased region" description="Gly residues" evidence="1">
    <location>
        <begin position="55"/>
        <end position="67"/>
    </location>
</feature>
<accession>A0AAV5QTV8</accession>
<feature type="compositionally biased region" description="Pro residues" evidence="1">
    <location>
        <begin position="110"/>
        <end position="119"/>
    </location>
</feature>
<keyword evidence="4" id="KW-1185">Reference proteome</keyword>
<protein>
    <submittedName>
        <fullName evidence="3">Uncharacterized protein</fullName>
    </submittedName>
</protein>
<sequence>MKLSVAVISSILLASATTAAPIQQNATLENKDYNGLPPPPSPLSPPPSPPSPNNGPGGPGSPNGPGHPGSHDVTNSTTTILKREIQHINSTSVEQKGFLGGIIGGLLGPNGPPPPPPNNGPGGFGRHDVVNSTSASTSAST</sequence>
<evidence type="ECO:0000313" key="4">
    <source>
        <dbReference type="Proteomes" id="UP001360560"/>
    </source>
</evidence>
<proteinExistence type="predicted"/>
<feature type="compositionally biased region" description="Low complexity" evidence="1">
    <location>
        <begin position="132"/>
        <end position="141"/>
    </location>
</feature>
<feature type="compositionally biased region" description="Pro residues" evidence="1">
    <location>
        <begin position="36"/>
        <end position="53"/>
    </location>
</feature>
<feature type="region of interest" description="Disordered" evidence="1">
    <location>
        <begin position="20"/>
        <end position="141"/>
    </location>
</feature>
<comment type="caution">
    <text evidence="3">The sequence shown here is derived from an EMBL/GenBank/DDBJ whole genome shotgun (WGS) entry which is preliminary data.</text>
</comment>
<feature type="signal peptide" evidence="2">
    <location>
        <begin position="1"/>
        <end position="19"/>
    </location>
</feature>
<keyword evidence="2" id="KW-0732">Signal</keyword>
<dbReference type="AlphaFoldDB" id="A0AAV5QTV8"/>
<dbReference type="EMBL" id="BTFZ01000019">
    <property type="protein sequence ID" value="GMM38156.1"/>
    <property type="molecule type" value="Genomic_DNA"/>
</dbReference>
<name>A0AAV5QTV8_9ASCO</name>
<dbReference type="RefSeq" id="XP_064855152.1">
    <property type="nucleotide sequence ID" value="XM_064999080.1"/>
</dbReference>